<evidence type="ECO:0000256" key="2">
    <source>
        <dbReference type="ARBA" id="ARBA00022643"/>
    </source>
</evidence>
<dbReference type="InterPro" id="IPR019921">
    <property type="entry name" value="Lucif-like_OxRdtase_Rv2161c"/>
</dbReference>
<keyword evidence="7" id="KW-1185">Reference proteome</keyword>
<dbReference type="SUPFAM" id="SSF51679">
    <property type="entry name" value="Bacterial luciferase-like"/>
    <property type="match status" value="1"/>
</dbReference>
<dbReference type="Proteomes" id="UP000294739">
    <property type="component" value="Unassembled WGS sequence"/>
</dbReference>
<dbReference type="PANTHER" id="PTHR42847:SF4">
    <property type="entry name" value="ALKANESULFONATE MONOOXYGENASE-RELATED"/>
    <property type="match status" value="1"/>
</dbReference>
<organism evidence="6 7">
    <name type="scientific">Jiangella asiatica</name>
    <dbReference type="NCBI Taxonomy" id="2530372"/>
    <lineage>
        <taxon>Bacteria</taxon>
        <taxon>Bacillati</taxon>
        <taxon>Actinomycetota</taxon>
        <taxon>Actinomycetes</taxon>
        <taxon>Jiangellales</taxon>
        <taxon>Jiangellaceae</taxon>
        <taxon>Jiangella</taxon>
    </lineage>
</organism>
<sequence length="274" mass="29236">MDLQVVLPGESPDLPPERLAGLAAEAESFGYQAAWLPDHVLPPGPFGREYGGVYEPLTTLAYLAARTERLRLGTSVLILPLRNPFVVAKQAATVHRLSGGRLTLGLGLGWNRSEFAALGAEFAGRGARADDAIGLMRALFDGASSYHGTHHRFEAGTFEPVPATPLPIMVGGVSDRALARAAALADEWQGFAMTPDEFAVRLRTLRRLRDEAGAGPIRTGLRTEWTGGDRHELAATVDSVRRTAAAGADALAVWFGHHDGFGDRMREFAAACGA</sequence>
<dbReference type="InParanoid" id="A0A4R5CKE3"/>
<evidence type="ECO:0000313" key="7">
    <source>
        <dbReference type="Proteomes" id="UP000294739"/>
    </source>
</evidence>
<evidence type="ECO:0000259" key="5">
    <source>
        <dbReference type="Pfam" id="PF00296"/>
    </source>
</evidence>
<name>A0A4R5CKE3_9ACTN</name>
<dbReference type="GO" id="GO:0008726">
    <property type="term" value="F:alkanesulfonate monooxygenase activity"/>
    <property type="evidence" value="ECO:0007669"/>
    <property type="project" value="TreeGrafter"/>
</dbReference>
<dbReference type="InterPro" id="IPR036661">
    <property type="entry name" value="Luciferase-like_sf"/>
</dbReference>
<dbReference type="NCBIfam" id="TIGR03619">
    <property type="entry name" value="F420_Rv2161c"/>
    <property type="match status" value="1"/>
</dbReference>
<protein>
    <submittedName>
        <fullName evidence="6">TIGR03619 family F420-dependent LLM class oxidoreductase</fullName>
        <ecNumber evidence="6">1.-.-.-</ecNumber>
    </submittedName>
</protein>
<evidence type="ECO:0000313" key="6">
    <source>
        <dbReference type="EMBL" id="TDD98833.1"/>
    </source>
</evidence>
<keyword evidence="2" id="KW-0288">FMN</keyword>
<dbReference type="GO" id="GO:0046306">
    <property type="term" value="P:alkanesulfonate catabolic process"/>
    <property type="evidence" value="ECO:0007669"/>
    <property type="project" value="TreeGrafter"/>
</dbReference>
<dbReference type="PANTHER" id="PTHR42847">
    <property type="entry name" value="ALKANESULFONATE MONOOXYGENASE"/>
    <property type="match status" value="1"/>
</dbReference>
<keyword evidence="1" id="KW-0285">Flavoprotein</keyword>
<proteinExistence type="predicted"/>
<evidence type="ECO:0000256" key="4">
    <source>
        <dbReference type="ARBA" id="ARBA00023033"/>
    </source>
</evidence>
<evidence type="ECO:0000256" key="3">
    <source>
        <dbReference type="ARBA" id="ARBA00023002"/>
    </source>
</evidence>
<feature type="domain" description="Luciferase-like" evidence="5">
    <location>
        <begin position="14"/>
        <end position="221"/>
    </location>
</feature>
<dbReference type="AlphaFoldDB" id="A0A4R5CKE3"/>
<keyword evidence="4" id="KW-0503">Monooxygenase</keyword>
<comment type="caution">
    <text evidence="6">The sequence shown here is derived from an EMBL/GenBank/DDBJ whole genome shotgun (WGS) entry which is preliminary data.</text>
</comment>
<dbReference type="Pfam" id="PF00296">
    <property type="entry name" value="Bac_luciferase"/>
    <property type="match status" value="1"/>
</dbReference>
<evidence type="ECO:0000256" key="1">
    <source>
        <dbReference type="ARBA" id="ARBA00022630"/>
    </source>
</evidence>
<keyword evidence="3 6" id="KW-0560">Oxidoreductase</keyword>
<dbReference type="RefSeq" id="WP_131901069.1">
    <property type="nucleotide sequence ID" value="NZ_SMKZ01000066.1"/>
</dbReference>
<dbReference type="EMBL" id="SMKZ01000066">
    <property type="protein sequence ID" value="TDD98833.1"/>
    <property type="molecule type" value="Genomic_DNA"/>
</dbReference>
<gene>
    <name evidence="6" type="ORF">E1269_28610</name>
</gene>
<dbReference type="InterPro" id="IPR050172">
    <property type="entry name" value="SsuD_RutA_monooxygenase"/>
</dbReference>
<reference evidence="6 7" key="1">
    <citation type="submission" date="2019-03" db="EMBL/GenBank/DDBJ databases">
        <title>Draft genome sequences of novel Actinobacteria.</title>
        <authorList>
            <person name="Sahin N."/>
            <person name="Ay H."/>
            <person name="Saygin H."/>
        </authorList>
    </citation>
    <scope>NUCLEOTIDE SEQUENCE [LARGE SCALE GENOMIC DNA]</scope>
    <source>
        <strain evidence="6 7">5K138</strain>
    </source>
</reference>
<accession>A0A4R5CKE3</accession>
<dbReference type="InterPro" id="IPR011251">
    <property type="entry name" value="Luciferase-like_dom"/>
</dbReference>
<dbReference type="Gene3D" id="3.20.20.30">
    <property type="entry name" value="Luciferase-like domain"/>
    <property type="match status" value="1"/>
</dbReference>
<dbReference type="OrthoDB" id="3206024at2"/>
<dbReference type="EC" id="1.-.-.-" evidence="6"/>